<comment type="caution">
    <text evidence="7">The sequence shown here is derived from an EMBL/GenBank/DDBJ whole genome shotgun (WGS) entry which is preliminary data.</text>
</comment>
<accession>A0A0G2F4I8</accession>
<evidence type="ECO:0000313" key="7">
    <source>
        <dbReference type="EMBL" id="KKY29171.1"/>
    </source>
</evidence>
<dbReference type="HAMAP" id="MF_03004">
    <property type="entry name" value="eIF3e"/>
    <property type="match status" value="1"/>
</dbReference>
<name>A0A0G2F4I8_PHACM</name>
<dbReference type="PROSITE" id="PS50250">
    <property type="entry name" value="PCI"/>
    <property type="match status" value="1"/>
</dbReference>
<dbReference type="Gene3D" id="1.25.40.570">
    <property type="match status" value="1"/>
</dbReference>
<dbReference type="InterPro" id="IPR019010">
    <property type="entry name" value="eIF3e_N"/>
</dbReference>
<evidence type="ECO:0000256" key="5">
    <source>
        <dbReference type="PIRNR" id="PIRNR016255"/>
    </source>
</evidence>
<dbReference type="GO" id="GO:0071540">
    <property type="term" value="C:eukaryotic translation initiation factor 3 complex, eIF3e"/>
    <property type="evidence" value="ECO:0007669"/>
    <property type="project" value="UniProtKB-UniRule"/>
</dbReference>
<dbReference type="OrthoDB" id="417252at2759"/>
<evidence type="ECO:0000256" key="1">
    <source>
        <dbReference type="ARBA" id="ARBA00022490"/>
    </source>
</evidence>
<dbReference type="Pfam" id="PF21357">
    <property type="entry name" value="EIF3E_C"/>
    <property type="match status" value="1"/>
</dbReference>
<dbReference type="EMBL" id="LCWF01000002">
    <property type="protein sequence ID" value="KKY29171.1"/>
    <property type="molecule type" value="Genomic_DNA"/>
</dbReference>
<dbReference type="GO" id="GO:0016282">
    <property type="term" value="C:eukaryotic 43S preinitiation complex"/>
    <property type="evidence" value="ECO:0007669"/>
    <property type="project" value="UniProtKB-UniRule"/>
</dbReference>
<keyword evidence="8" id="KW-1185">Reference proteome</keyword>
<dbReference type="InterPro" id="IPR000717">
    <property type="entry name" value="PCI_dom"/>
</dbReference>
<dbReference type="AlphaFoldDB" id="A0A0G2F4I8"/>
<evidence type="ECO:0000313" key="8">
    <source>
        <dbReference type="Proteomes" id="UP000053317"/>
    </source>
</evidence>
<evidence type="ECO:0000256" key="2">
    <source>
        <dbReference type="ARBA" id="ARBA00022540"/>
    </source>
</evidence>
<dbReference type="PIRSF" id="PIRSF016255">
    <property type="entry name" value="eIF3e_su6"/>
    <property type="match status" value="1"/>
</dbReference>
<dbReference type="Proteomes" id="UP000053317">
    <property type="component" value="Unassembled WGS sequence"/>
</dbReference>
<dbReference type="GO" id="GO:0033290">
    <property type="term" value="C:eukaryotic 48S preinitiation complex"/>
    <property type="evidence" value="ECO:0007669"/>
    <property type="project" value="UniProtKB-UniRule"/>
</dbReference>
<evidence type="ECO:0000256" key="4">
    <source>
        <dbReference type="HAMAP-Rule" id="MF_03004"/>
    </source>
</evidence>
<dbReference type="CDD" id="cd21378">
    <property type="entry name" value="eIF3E"/>
    <property type="match status" value="1"/>
</dbReference>
<dbReference type="InterPro" id="IPR036390">
    <property type="entry name" value="WH_DNA-bd_sf"/>
</dbReference>
<dbReference type="Pfam" id="PF09440">
    <property type="entry name" value="eIF3_N"/>
    <property type="match status" value="1"/>
</dbReference>
<comment type="function">
    <text evidence="4">Component of the eukaryotic translation initiation factor 3 (eIF-3) complex, which is involved in protein synthesis of a specialized repertoire of mRNAs and, together with other initiation factors, stimulates binding of mRNA and methionyl-tRNAi to the 40S ribosome. The eIF-3 complex specifically targets and initiates translation of a subset of mRNAs involved in cell proliferation.</text>
</comment>
<organism evidence="7 8">
    <name type="scientific">Phaeomoniella chlamydospora</name>
    <name type="common">Phaeoacremonium chlamydosporum</name>
    <dbReference type="NCBI Taxonomy" id="158046"/>
    <lineage>
        <taxon>Eukaryota</taxon>
        <taxon>Fungi</taxon>
        <taxon>Dikarya</taxon>
        <taxon>Ascomycota</taxon>
        <taxon>Pezizomycotina</taxon>
        <taxon>Eurotiomycetes</taxon>
        <taxon>Chaetothyriomycetidae</taxon>
        <taxon>Phaeomoniellales</taxon>
        <taxon>Phaeomoniellaceae</taxon>
        <taxon>Phaeomoniella</taxon>
    </lineage>
</organism>
<keyword evidence="1 4" id="KW-0963">Cytoplasm</keyword>
<dbReference type="InterPro" id="IPR016650">
    <property type="entry name" value="eIF3e"/>
</dbReference>
<comment type="subcellular location">
    <subcellularLocation>
        <location evidence="4 5">Cytoplasm</location>
    </subcellularLocation>
</comment>
<keyword evidence="2 4" id="KW-0396">Initiation factor</keyword>
<dbReference type="SUPFAM" id="SSF46785">
    <property type="entry name" value="Winged helix' DNA-binding domain"/>
    <property type="match status" value="1"/>
</dbReference>
<keyword evidence="3 4" id="KW-0648">Protein biosynthesis</keyword>
<reference evidence="7 8" key="2">
    <citation type="submission" date="2015-05" db="EMBL/GenBank/DDBJ databases">
        <authorList>
            <person name="Morales-Cruz A."/>
            <person name="Amrine K.C."/>
            <person name="Cantu D."/>
        </authorList>
    </citation>
    <scope>NUCLEOTIDE SEQUENCE [LARGE SCALE GENOMIC DNA]</scope>
    <source>
        <strain evidence="7">UCRPC4</strain>
    </source>
</reference>
<comment type="similarity">
    <text evidence="4 5">Belongs to the eIF-3 subunit E family.</text>
</comment>
<reference evidence="7 8" key="1">
    <citation type="submission" date="2015-05" db="EMBL/GenBank/DDBJ databases">
        <title>Distinctive expansion of gene families associated with plant cell wall degradation and secondary metabolism in the genomes of grapevine trunk pathogens.</title>
        <authorList>
            <person name="Lawrence D.P."/>
            <person name="Travadon R."/>
            <person name="Rolshausen P.E."/>
            <person name="Baumgartner K."/>
        </authorList>
    </citation>
    <scope>NUCLEOTIDE SEQUENCE [LARGE SCALE GENOMIC DNA]</scope>
    <source>
        <strain evidence="7">UCRPC4</strain>
    </source>
</reference>
<dbReference type="SMART" id="SM01186">
    <property type="entry name" value="eIF3_N"/>
    <property type="match status" value="1"/>
</dbReference>
<dbReference type="PANTHER" id="PTHR10317">
    <property type="entry name" value="EUKARYOTIC TRANSLATION INITIATION FACTOR 3 SUBUNIT E"/>
    <property type="match status" value="1"/>
</dbReference>
<evidence type="ECO:0000259" key="6">
    <source>
        <dbReference type="PROSITE" id="PS50250"/>
    </source>
</evidence>
<gene>
    <name evidence="4" type="primary">INT6</name>
    <name evidence="7" type="ORF">UCRPC4_g00077</name>
</gene>
<feature type="domain" description="PCI" evidence="6">
    <location>
        <begin position="231"/>
        <end position="412"/>
    </location>
</feature>
<evidence type="ECO:0000256" key="3">
    <source>
        <dbReference type="ARBA" id="ARBA00022917"/>
    </source>
</evidence>
<dbReference type="GO" id="GO:0003743">
    <property type="term" value="F:translation initiation factor activity"/>
    <property type="evidence" value="ECO:0007669"/>
    <property type="project" value="UniProtKB-UniRule"/>
</dbReference>
<comment type="subunit">
    <text evidence="4 5">Component of the eukaryotic translation initiation factor 3 (eIF-3) complex.</text>
</comment>
<proteinExistence type="inferred from homology"/>
<protein>
    <recommendedName>
        <fullName evidence="4 5">Eukaryotic translation initiation factor 3 subunit E</fullName>
        <shortName evidence="4">eIF3e</shortName>
    </recommendedName>
</protein>
<dbReference type="Pfam" id="PF01399">
    <property type="entry name" value="PCI"/>
    <property type="match status" value="1"/>
</dbReference>
<dbReference type="SMART" id="SM00088">
    <property type="entry name" value="PINT"/>
    <property type="match status" value="1"/>
</dbReference>
<dbReference type="GO" id="GO:0001732">
    <property type="term" value="P:formation of cytoplasmic translation initiation complex"/>
    <property type="evidence" value="ECO:0007669"/>
    <property type="project" value="UniProtKB-UniRule"/>
</dbReference>
<sequence length="438" mass="50697">MGSVTDMADPTGEFAFLDKIVRRMDRHLIFPLLEHQTNREDISDARYNDLTLAKYRLLKPTNMTDYVANLWKELNNSEEVPDEFAQKREAVLEKLKAYQEQTAKISDLLEDDNVVSNLRSDKVANLKYLEETHGVTNDMVNALYDFGKFQYACGNYQDSSELLYQFRVLSTDNEKVARATWGKLVCEILTTNWEAAMEEINKLKESIETRLFNNPRAQLDAREELVHWALFPFFNYEPAREALTELYFSAPYISSIQTVCPWILRYLASAVITNRTRNKNSGHYQKQLKDLVRIVKQETYEYNDPVTEFIKALYVDFDFEEAQTKLVQAEEVLKTDFFLSSSAETFVESARHLISESYCKIHQRIDINDLSTRLNLSPDQGEKWIVNLIRDTKVDAKIDYQAGTVVMNHPPQSVYQQVIEKTKGAFFRTSVLSAAVAK</sequence>